<dbReference type="GO" id="GO:0035435">
    <property type="term" value="P:phosphate ion transmembrane transport"/>
    <property type="evidence" value="ECO:0007669"/>
    <property type="project" value="TreeGrafter"/>
</dbReference>
<organism evidence="9 10">
    <name type="scientific">Pomacea canaliculata</name>
    <name type="common">Golden apple snail</name>
    <dbReference type="NCBI Taxonomy" id="400727"/>
    <lineage>
        <taxon>Eukaryota</taxon>
        <taxon>Metazoa</taxon>
        <taxon>Spiralia</taxon>
        <taxon>Lophotrochozoa</taxon>
        <taxon>Mollusca</taxon>
        <taxon>Gastropoda</taxon>
        <taxon>Caenogastropoda</taxon>
        <taxon>Architaenioglossa</taxon>
        <taxon>Ampullarioidea</taxon>
        <taxon>Ampullariidae</taxon>
        <taxon>Pomacea</taxon>
    </lineage>
</organism>
<feature type="transmembrane region" description="Helical" evidence="8">
    <location>
        <begin position="418"/>
        <end position="438"/>
    </location>
</feature>
<proteinExistence type="inferred from homology"/>
<feature type="transmembrane region" description="Helical" evidence="8">
    <location>
        <begin position="211"/>
        <end position="235"/>
    </location>
</feature>
<evidence type="ECO:0000313" key="10">
    <source>
        <dbReference type="Proteomes" id="UP000245119"/>
    </source>
</evidence>
<comment type="function">
    <text evidence="8">Sodium-phosphate symporter.</text>
</comment>
<dbReference type="Proteomes" id="UP000245119">
    <property type="component" value="Linkage Group LG4"/>
</dbReference>
<dbReference type="STRING" id="400727.A0A2T7PFC6"/>
<feature type="transmembrane region" description="Helical" evidence="8">
    <location>
        <begin position="469"/>
        <end position="490"/>
    </location>
</feature>
<name>A0A2T7PFC6_POMCA</name>
<keyword evidence="6 8" id="KW-1133">Transmembrane helix</keyword>
<evidence type="ECO:0000256" key="8">
    <source>
        <dbReference type="RuleBase" id="RU363058"/>
    </source>
</evidence>
<evidence type="ECO:0000256" key="6">
    <source>
        <dbReference type="ARBA" id="ARBA00022989"/>
    </source>
</evidence>
<keyword evidence="7 8" id="KW-0472">Membrane</keyword>
<gene>
    <name evidence="9" type="ORF">C0Q70_07535</name>
</gene>
<dbReference type="PANTHER" id="PTHR11101">
    <property type="entry name" value="PHOSPHATE TRANSPORTER"/>
    <property type="match status" value="1"/>
</dbReference>
<keyword evidence="3 8" id="KW-0813">Transport</keyword>
<dbReference type="GO" id="GO:0016020">
    <property type="term" value="C:membrane"/>
    <property type="evidence" value="ECO:0007669"/>
    <property type="project" value="UniProtKB-SubCell"/>
</dbReference>
<keyword evidence="4 8" id="KW-0592">Phosphate transport</keyword>
<evidence type="ECO:0000256" key="1">
    <source>
        <dbReference type="ARBA" id="ARBA00004141"/>
    </source>
</evidence>
<dbReference type="OrthoDB" id="260807at2759"/>
<evidence type="ECO:0000256" key="2">
    <source>
        <dbReference type="ARBA" id="ARBA00009916"/>
    </source>
</evidence>
<feature type="transmembrane region" description="Helical" evidence="8">
    <location>
        <begin position="380"/>
        <end position="397"/>
    </location>
</feature>
<evidence type="ECO:0000256" key="4">
    <source>
        <dbReference type="ARBA" id="ARBA00022592"/>
    </source>
</evidence>
<accession>A0A2T7PFC6</accession>
<dbReference type="GO" id="GO:0005315">
    <property type="term" value="F:phosphate transmembrane transporter activity"/>
    <property type="evidence" value="ECO:0007669"/>
    <property type="project" value="InterPro"/>
</dbReference>
<comment type="subcellular location">
    <subcellularLocation>
        <location evidence="1 8">Membrane</location>
        <topology evidence="1 8">Multi-pass membrane protein</topology>
    </subcellularLocation>
</comment>
<evidence type="ECO:0000256" key="7">
    <source>
        <dbReference type="ARBA" id="ARBA00023136"/>
    </source>
</evidence>
<protein>
    <recommendedName>
        <fullName evidence="8">Phosphate transporter</fullName>
    </recommendedName>
</protein>
<feature type="transmembrane region" description="Helical" evidence="8">
    <location>
        <begin position="330"/>
        <end position="350"/>
    </location>
</feature>
<dbReference type="InterPro" id="IPR001204">
    <property type="entry name" value="Phos_transporter"/>
</dbReference>
<evidence type="ECO:0000256" key="3">
    <source>
        <dbReference type="ARBA" id="ARBA00022448"/>
    </source>
</evidence>
<comment type="similarity">
    <text evidence="2 8">Belongs to the inorganic phosphate transporter (PiT) (TC 2.A.20) family.</text>
</comment>
<evidence type="ECO:0000256" key="5">
    <source>
        <dbReference type="ARBA" id="ARBA00022692"/>
    </source>
</evidence>
<keyword evidence="5 8" id="KW-0812">Transmembrane</keyword>
<dbReference type="Pfam" id="PF01384">
    <property type="entry name" value="PHO4"/>
    <property type="match status" value="1"/>
</dbReference>
<dbReference type="AlphaFoldDB" id="A0A2T7PFC6"/>
<keyword evidence="10" id="KW-1185">Reference proteome</keyword>
<sequence length="494" mass="54064">MIPEEWLWIVVVGFIVSFILAFGIGANDVANSFGTSVGAKVLTLVQACILATIFEILGAVLIGYRVSDTIRKGIIDVQPYNGTERLLLLGNLSALSGSCIWLLLATFLRLPVSATHSIVGATIGFTLVAKGSQGVGWMKLGLIVASWFISPISSGIVSVLLFLLIQKLVLKKVNQLDIGLFLLPFFYSATIFINVFSVFHDGSTLLQFDKIPIYGVVILSVGISIITGVIVRVFVVPWQRKKITGKWHARKDENNQHRNHWRHEKQNNTRLLTVKEEEKVVFTSISNKEHCVFAAKLEEDARAEDHVTPDKTEENCALTEKEIQDKPETAHLFSFLQVLTAVFGSFAHGGNDVSNAIGPLVGLWIIAQEQSVAQKAPTPIWVLVYGGVGISVGLWVWGRRVIKTMGEDLSKITPTSGFCIEVGAALTVLVASNIGLPISTTHCKVGSIVFVGRLRSHDNVDWLLFRNIFIAWLVTLPASGAFSAALMAIFKYAI</sequence>
<feature type="transmembrane region" description="Helical" evidence="8">
    <location>
        <begin position="7"/>
        <end position="24"/>
    </location>
</feature>
<feature type="transmembrane region" description="Helical" evidence="8">
    <location>
        <begin position="86"/>
        <end position="108"/>
    </location>
</feature>
<dbReference type="PANTHER" id="PTHR11101:SF80">
    <property type="entry name" value="PHOSPHATE TRANSPORTER"/>
    <property type="match status" value="1"/>
</dbReference>
<feature type="transmembrane region" description="Helical" evidence="8">
    <location>
        <begin position="140"/>
        <end position="164"/>
    </location>
</feature>
<comment type="caution">
    <text evidence="9">The sequence shown here is derived from an EMBL/GenBank/DDBJ whole genome shotgun (WGS) entry which is preliminary data.</text>
</comment>
<evidence type="ECO:0000313" key="9">
    <source>
        <dbReference type="EMBL" id="PVD32107.1"/>
    </source>
</evidence>
<feature type="transmembrane region" description="Helical" evidence="8">
    <location>
        <begin position="44"/>
        <end position="66"/>
    </location>
</feature>
<dbReference type="EMBL" id="PZQS01000004">
    <property type="protein sequence ID" value="PVD32107.1"/>
    <property type="molecule type" value="Genomic_DNA"/>
</dbReference>
<reference evidence="9 10" key="1">
    <citation type="submission" date="2018-04" db="EMBL/GenBank/DDBJ databases">
        <title>The genome of golden apple snail Pomacea canaliculata provides insight into stress tolerance and invasive adaptation.</title>
        <authorList>
            <person name="Liu C."/>
            <person name="Liu B."/>
            <person name="Ren Y."/>
            <person name="Zhang Y."/>
            <person name="Wang H."/>
            <person name="Li S."/>
            <person name="Jiang F."/>
            <person name="Yin L."/>
            <person name="Zhang G."/>
            <person name="Qian W."/>
            <person name="Fan W."/>
        </authorList>
    </citation>
    <scope>NUCLEOTIDE SEQUENCE [LARGE SCALE GENOMIC DNA]</scope>
    <source>
        <strain evidence="9">SZHN2017</strain>
        <tissue evidence="9">Muscle</tissue>
    </source>
</reference>
<feature type="transmembrane region" description="Helical" evidence="8">
    <location>
        <begin position="176"/>
        <end position="199"/>
    </location>
</feature>